<dbReference type="InterPro" id="IPR046328">
    <property type="entry name" value="ETS_fam"/>
</dbReference>
<dbReference type="PANTHER" id="PTHR11849">
    <property type="entry name" value="ETS"/>
    <property type="match status" value="1"/>
</dbReference>
<dbReference type="InterPro" id="IPR000418">
    <property type="entry name" value="Ets_dom"/>
</dbReference>
<organism evidence="6 7">
    <name type="scientific">Trichinella pseudospiralis</name>
    <name type="common">Parasitic roundworm</name>
    <dbReference type="NCBI Taxonomy" id="6337"/>
    <lineage>
        <taxon>Eukaryota</taxon>
        <taxon>Metazoa</taxon>
        <taxon>Ecdysozoa</taxon>
        <taxon>Nematoda</taxon>
        <taxon>Enoplea</taxon>
        <taxon>Dorylaimia</taxon>
        <taxon>Trichinellida</taxon>
        <taxon>Trichinellidae</taxon>
        <taxon>Trichinella</taxon>
    </lineage>
</organism>
<feature type="region of interest" description="Disordered" evidence="4">
    <location>
        <begin position="333"/>
        <end position="397"/>
    </location>
</feature>
<evidence type="ECO:0000313" key="7">
    <source>
        <dbReference type="Proteomes" id="UP000054826"/>
    </source>
</evidence>
<comment type="similarity">
    <text evidence="1 3">Belongs to the ETS family.</text>
</comment>
<feature type="compositionally biased region" description="Basic residues" evidence="4">
    <location>
        <begin position="334"/>
        <end position="365"/>
    </location>
</feature>
<evidence type="ECO:0000256" key="4">
    <source>
        <dbReference type="SAM" id="MobiDB-lite"/>
    </source>
</evidence>
<proteinExistence type="inferred from homology"/>
<dbReference type="InterPro" id="IPR036388">
    <property type="entry name" value="WH-like_DNA-bd_sf"/>
</dbReference>
<gene>
    <name evidence="6" type="primary">Elk1</name>
    <name evidence="6" type="ORF">T4C_12092</name>
</gene>
<dbReference type="GO" id="GO:0030154">
    <property type="term" value="P:cell differentiation"/>
    <property type="evidence" value="ECO:0007669"/>
    <property type="project" value="TreeGrafter"/>
</dbReference>
<dbReference type="InterPro" id="IPR036390">
    <property type="entry name" value="WH_DNA-bd_sf"/>
</dbReference>
<dbReference type="PANTHER" id="PTHR11849:SF133">
    <property type="entry name" value="ETS DOMAIN-CONTAINING PROTEIN"/>
    <property type="match status" value="1"/>
</dbReference>
<sequence length="589" mass="64087">MMMMVNDMAASSTTTAAASSNNNNNSSTTAAVSSSSSSIMETGVTLWQFLLELLLSNEHAEIIRWTNTDGEFKLLNAQEVARLWGLRKNKPNMNYDKLSRALRYYYDKNIIRKVMGQKFVYKFVAFPENGRTDMMNYLLKMSSAVAAAAACASRSVPADINGYGADDELEDDASTISASCCSPSEHRLISNNTNSNAGNNNANSLLDLAVGTRKRSPTANCCDEEGGSFSRPCSANIPERRCSVATTTANDTQSPNRKQRRPSSLLLADCDQSEPHSAANVANGDGDDGTTTTTTTTTITTTTTTTTTTTSSSSSVADDVFDADHQIDAARNSNHNHHHHHHHHYHHHHPHHHHSSHHHQHHHSHAQQQQQQQQSEKKPASPVVKKRPAKPKPYPLNLSALSQSHAAHQLQQQLAVGAALSSPLFQPTGLNPYLTSPLNFWNSISPIPLSPLFCSSPTAATFQFPPSMIGSPTWPANPAAYYFFGGPGAAHAQANGTAAANNATFKTPIDVGRSAFIPLRQLDVRLYCGLACCLLGGRSVAADSHPRSALHFLPRYFAIVLMMTDENSGSFHWLSPLVKPATDDERWSL</sequence>
<keyword evidence="3" id="KW-0539">Nucleus</keyword>
<dbReference type="GO" id="GO:0005634">
    <property type="term" value="C:nucleus"/>
    <property type="evidence" value="ECO:0007669"/>
    <property type="project" value="UniProtKB-SubCell"/>
</dbReference>
<dbReference type="PROSITE" id="PS50061">
    <property type="entry name" value="ETS_DOMAIN_3"/>
    <property type="match status" value="1"/>
</dbReference>
<keyword evidence="2 3" id="KW-0238">DNA-binding</keyword>
<dbReference type="PRINTS" id="PR00454">
    <property type="entry name" value="ETSDOMAIN"/>
</dbReference>
<dbReference type="EMBL" id="JYDV01000054">
    <property type="protein sequence ID" value="KRZ37739.1"/>
    <property type="molecule type" value="Genomic_DNA"/>
</dbReference>
<dbReference type="Pfam" id="PF00178">
    <property type="entry name" value="Ets"/>
    <property type="match status" value="1"/>
</dbReference>
<dbReference type="GO" id="GO:0000981">
    <property type="term" value="F:DNA-binding transcription factor activity, RNA polymerase II-specific"/>
    <property type="evidence" value="ECO:0007669"/>
    <property type="project" value="TreeGrafter"/>
</dbReference>
<dbReference type="GO" id="GO:0043565">
    <property type="term" value="F:sequence-specific DNA binding"/>
    <property type="evidence" value="ECO:0007669"/>
    <property type="project" value="InterPro"/>
</dbReference>
<dbReference type="PROSITE" id="PS00345">
    <property type="entry name" value="ETS_DOMAIN_1"/>
    <property type="match status" value="1"/>
</dbReference>
<comment type="caution">
    <text evidence="6">The sequence shown here is derived from an EMBL/GenBank/DDBJ whole genome shotgun (WGS) entry which is preliminary data.</text>
</comment>
<evidence type="ECO:0000313" key="6">
    <source>
        <dbReference type="EMBL" id="KRZ37739.1"/>
    </source>
</evidence>
<feature type="domain" description="ETS" evidence="5">
    <location>
        <begin position="44"/>
        <end position="124"/>
    </location>
</feature>
<evidence type="ECO:0000256" key="1">
    <source>
        <dbReference type="ARBA" id="ARBA00005562"/>
    </source>
</evidence>
<evidence type="ECO:0000259" key="5">
    <source>
        <dbReference type="PROSITE" id="PS50061"/>
    </source>
</evidence>
<feature type="region of interest" description="Disordered" evidence="4">
    <location>
        <begin position="275"/>
        <end position="296"/>
    </location>
</feature>
<name>A0A0V1JS14_TRIPS</name>
<accession>A0A0V1JS14</accession>
<dbReference type="SUPFAM" id="SSF46785">
    <property type="entry name" value="Winged helix' DNA-binding domain"/>
    <property type="match status" value="1"/>
</dbReference>
<dbReference type="AlphaFoldDB" id="A0A0V1JS14"/>
<reference evidence="6 7" key="1">
    <citation type="submission" date="2015-01" db="EMBL/GenBank/DDBJ databases">
        <title>Evolution of Trichinella species and genotypes.</title>
        <authorList>
            <person name="Korhonen P.K."/>
            <person name="Edoardo P."/>
            <person name="Giuseppe L.R."/>
            <person name="Gasser R.B."/>
        </authorList>
    </citation>
    <scope>NUCLEOTIDE SEQUENCE [LARGE SCALE GENOMIC DNA]</scope>
    <source>
        <strain evidence="6">ISS176</strain>
    </source>
</reference>
<dbReference type="Gene3D" id="1.10.10.10">
    <property type="entry name" value="Winged helix-like DNA-binding domain superfamily/Winged helix DNA-binding domain"/>
    <property type="match status" value="1"/>
</dbReference>
<dbReference type="SMART" id="SM00413">
    <property type="entry name" value="ETS"/>
    <property type="match status" value="1"/>
</dbReference>
<evidence type="ECO:0000256" key="2">
    <source>
        <dbReference type="ARBA" id="ARBA00023125"/>
    </source>
</evidence>
<evidence type="ECO:0000256" key="3">
    <source>
        <dbReference type="RuleBase" id="RU004019"/>
    </source>
</evidence>
<comment type="subcellular location">
    <subcellularLocation>
        <location evidence="3">Nucleus</location>
    </subcellularLocation>
</comment>
<dbReference type="PROSITE" id="PS00346">
    <property type="entry name" value="ETS_DOMAIN_2"/>
    <property type="match status" value="1"/>
</dbReference>
<protein>
    <submittedName>
        <fullName evidence="6">ETS domain-containing protein Elk-1</fullName>
    </submittedName>
</protein>
<dbReference type="Proteomes" id="UP000054826">
    <property type="component" value="Unassembled WGS sequence"/>
</dbReference>